<comment type="caution">
    <text evidence="1">The sequence shown here is derived from an EMBL/GenBank/DDBJ whole genome shotgun (WGS) entry which is preliminary data.</text>
</comment>
<protein>
    <submittedName>
        <fullName evidence="1">Uncharacterized protein</fullName>
    </submittedName>
</protein>
<evidence type="ECO:0000313" key="1">
    <source>
        <dbReference type="EMBL" id="KAG6649016.1"/>
    </source>
</evidence>
<sequence>MLLHLDHASMVHKTMCIWFIPAALSCKFDYAKMMCKTISVLSPSSTENAIPMHSKKNAPISYVSKEYFSDPKKFLQNTLTTLCGKRILRCFMYHAIHECSMHCKA</sequence>
<accession>A0A8T1PXN2</accession>
<reference evidence="1" key="1">
    <citation type="submission" date="2020-12" db="EMBL/GenBank/DDBJ databases">
        <title>WGS assembly of Carya illinoinensis cv. Pawnee.</title>
        <authorList>
            <person name="Platts A."/>
            <person name="Shu S."/>
            <person name="Wright S."/>
            <person name="Barry K."/>
            <person name="Edger P."/>
            <person name="Pires J.C."/>
            <person name="Schmutz J."/>
        </authorList>
    </citation>
    <scope>NUCLEOTIDE SEQUENCE</scope>
    <source>
        <tissue evidence="1">Leaf</tissue>
    </source>
</reference>
<organism evidence="1 2">
    <name type="scientific">Carya illinoinensis</name>
    <name type="common">Pecan</name>
    <dbReference type="NCBI Taxonomy" id="32201"/>
    <lineage>
        <taxon>Eukaryota</taxon>
        <taxon>Viridiplantae</taxon>
        <taxon>Streptophyta</taxon>
        <taxon>Embryophyta</taxon>
        <taxon>Tracheophyta</taxon>
        <taxon>Spermatophyta</taxon>
        <taxon>Magnoliopsida</taxon>
        <taxon>eudicotyledons</taxon>
        <taxon>Gunneridae</taxon>
        <taxon>Pentapetalae</taxon>
        <taxon>rosids</taxon>
        <taxon>fabids</taxon>
        <taxon>Fagales</taxon>
        <taxon>Juglandaceae</taxon>
        <taxon>Carya</taxon>
    </lineage>
</organism>
<gene>
    <name evidence="1" type="ORF">CIPAW_07G183800</name>
</gene>
<keyword evidence="2" id="KW-1185">Reference proteome</keyword>
<dbReference type="EMBL" id="CM031815">
    <property type="protein sequence ID" value="KAG6649016.1"/>
    <property type="molecule type" value="Genomic_DNA"/>
</dbReference>
<name>A0A8T1PXN2_CARIL</name>
<dbReference type="AlphaFoldDB" id="A0A8T1PXN2"/>
<evidence type="ECO:0000313" key="2">
    <source>
        <dbReference type="Proteomes" id="UP000811609"/>
    </source>
</evidence>
<dbReference type="Proteomes" id="UP000811609">
    <property type="component" value="Chromosome 7"/>
</dbReference>
<proteinExistence type="predicted"/>